<keyword evidence="1" id="KW-0472">Membrane</keyword>
<protein>
    <submittedName>
        <fullName evidence="2">Gram-positive signal peptide protein, YSIRK family</fullName>
    </submittedName>
</protein>
<comment type="caution">
    <text evidence="2">The sequence shown here is derived from an EMBL/GenBank/DDBJ whole genome shotgun (WGS) entry which is preliminary data.</text>
</comment>
<evidence type="ECO:0000313" key="2">
    <source>
        <dbReference type="EMBL" id="EEE17083.1"/>
    </source>
</evidence>
<name>B9CND0_LANR4</name>
<dbReference type="Proteomes" id="UP000004070">
    <property type="component" value="Unassembled WGS sequence"/>
</dbReference>
<organism evidence="2 3">
    <name type="scientific">Lancefieldella rimae (strain ATCC 49626 / DSM 7090 / CCUG 31168 / NBRC 15546 / VPI D140H-11A)</name>
    <name type="common">Atopobium rimae</name>
    <dbReference type="NCBI Taxonomy" id="553184"/>
    <lineage>
        <taxon>Bacteria</taxon>
        <taxon>Bacillati</taxon>
        <taxon>Actinomycetota</taxon>
        <taxon>Coriobacteriia</taxon>
        <taxon>Coriobacteriales</taxon>
        <taxon>Atopobiaceae</taxon>
        <taxon>Lancefieldella</taxon>
    </lineage>
</organism>
<keyword evidence="1" id="KW-1133">Transmembrane helix</keyword>
<dbReference type="AlphaFoldDB" id="B9CND0"/>
<reference evidence="2 3" key="1">
    <citation type="submission" date="2009-01" db="EMBL/GenBank/DDBJ databases">
        <authorList>
            <person name="Madupu R."/>
            <person name="Sebastian Y."/>
            <person name="Durkin A.S."/>
            <person name="Torralba M."/>
            <person name="Methe B."/>
            <person name="Sutton G.G."/>
            <person name="Strausberg R.L."/>
            <person name="Nelson K.E."/>
        </authorList>
    </citation>
    <scope>NUCLEOTIDE SEQUENCE [LARGE SCALE GENOMIC DNA]</scope>
    <source>
        <strain evidence="2 3">ATCC 49626</strain>
    </source>
</reference>
<gene>
    <name evidence="2" type="ORF">ATORI0001_1089</name>
</gene>
<feature type="transmembrane region" description="Helical" evidence="1">
    <location>
        <begin position="12"/>
        <end position="31"/>
    </location>
</feature>
<proteinExistence type="predicted"/>
<dbReference type="RefSeq" id="WP_003149976.1">
    <property type="nucleotide sequence ID" value="NZ_ACFE01000003.1"/>
</dbReference>
<keyword evidence="1" id="KW-0812">Transmembrane</keyword>
<dbReference type="GeneID" id="84905322"/>
<evidence type="ECO:0000313" key="3">
    <source>
        <dbReference type="Proteomes" id="UP000004070"/>
    </source>
</evidence>
<dbReference type="EMBL" id="ACFE01000003">
    <property type="protein sequence ID" value="EEE17083.1"/>
    <property type="molecule type" value="Genomic_DNA"/>
</dbReference>
<evidence type="ECO:0000256" key="1">
    <source>
        <dbReference type="SAM" id="Phobius"/>
    </source>
</evidence>
<sequence>MDKAAQRIRTFSMGFLISGVLSILIGAHYLFVKAGIPYQDPPLTWWTQPTAGL</sequence>
<accession>B9CND0</accession>